<dbReference type="OrthoDB" id="5867472at2759"/>
<evidence type="ECO:0000313" key="3">
    <source>
        <dbReference type="Proteomes" id="UP000054047"/>
    </source>
</evidence>
<proteinExistence type="predicted"/>
<dbReference type="AlphaFoldDB" id="A0A0C2GP19"/>
<gene>
    <name evidence="2" type="ORF">ANCDUO_08907</name>
</gene>
<dbReference type="Proteomes" id="UP000054047">
    <property type="component" value="Unassembled WGS sequence"/>
</dbReference>
<dbReference type="EMBL" id="KN730596">
    <property type="protein sequence ID" value="KIH60829.1"/>
    <property type="molecule type" value="Genomic_DNA"/>
</dbReference>
<accession>A0A0C2GP19</accession>
<organism evidence="2 3">
    <name type="scientific">Ancylostoma duodenale</name>
    <dbReference type="NCBI Taxonomy" id="51022"/>
    <lineage>
        <taxon>Eukaryota</taxon>
        <taxon>Metazoa</taxon>
        <taxon>Ecdysozoa</taxon>
        <taxon>Nematoda</taxon>
        <taxon>Chromadorea</taxon>
        <taxon>Rhabditida</taxon>
        <taxon>Rhabditina</taxon>
        <taxon>Rhabditomorpha</taxon>
        <taxon>Strongyloidea</taxon>
        <taxon>Ancylostomatidae</taxon>
        <taxon>Ancylostomatinae</taxon>
        <taxon>Ancylostoma</taxon>
    </lineage>
</organism>
<evidence type="ECO:0000313" key="2">
    <source>
        <dbReference type="EMBL" id="KIH60829.1"/>
    </source>
</evidence>
<evidence type="ECO:0000256" key="1">
    <source>
        <dbReference type="SAM" id="MobiDB-lite"/>
    </source>
</evidence>
<name>A0A0C2GP19_9BILA</name>
<reference evidence="2 3" key="1">
    <citation type="submission" date="2013-12" db="EMBL/GenBank/DDBJ databases">
        <title>Draft genome of the parsitic nematode Ancylostoma duodenale.</title>
        <authorList>
            <person name="Mitreva M."/>
        </authorList>
    </citation>
    <scope>NUCLEOTIDE SEQUENCE [LARGE SCALE GENOMIC DNA]</scope>
    <source>
        <strain evidence="2 3">Zhejiang</strain>
    </source>
</reference>
<feature type="region of interest" description="Disordered" evidence="1">
    <location>
        <begin position="84"/>
        <end position="110"/>
    </location>
</feature>
<keyword evidence="3" id="KW-1185">Reference proteome</keyword>
<sequence length="121" mass="13690">MYNETIRKDARIRNEETAKFKHGVVQWILPTRWTRRALYISLKGFVKKSDHQVGGLPVVRLTFRGVQPLTALVQRLSLRRITCPPPDLTQPGASGSVPDPRLLTKGGTSYSCPHMREMGYS</sequence>
<protein>
    <submittedName>
        <fullName evidence="2">Uncharacterized protein</fullName>
    </submittedName>
</protein>